<accession>A0A6J4HWL2</accession>
<proteinExistence type="predicted"/>
<organism evidence="1">
    <name type="scientific">uncultured Chloroflexota bacterium</name>
    <dbReference type="NCBI Taxonomy" id="166587"/>
    <lineage>
        <taxon>Bacteria</taxon>
        <taxon>Bacillati</taxon>
        <taxon>Chloroflexota</taxon>
        <taxon>environmental samples</taxon>
    </lineage>
</organism>
<dbReference type="EMBL" id="CADCTC010000081">
    <property type="protein sequence ID" value="CAA9235829.1"/>
    <property type="molecule type" value="Genomic_DNA"/>
</dbReference>
<name>A0A6J4HWL2_9CHLR</name>
<reference evidence="1" key="1">
    <citation type="submission" date="2020-02" db="EMBL/GenBank/DDBJ databases">
        <authorList>
            <person name="Meier V. D."/>
        </authorList>
    </citation>
    <scope>NUCLEOTIDE SEQUENCE</scope>
    <source>
        <strain evidence="1">AVDCRST_MAG77</strain>
    </source>
</reference>
<evidence type="ECO:0000313" key="1">
    <source>
        <dbReference type="EMBL" id="CAA9235829.1"/>
    </source>
</evidence>
<gene>
    <name evidence="1" type="ORF">AVDCRST_MAG77-1258</name>
</gene>
<protein>
    <submittedName>
        <fullName evidence="1">Uncharacterized protein</fullName>
    </submittedName>
</protein>
<sequence>MAIEHARPVDESHALAVRSGALDRRAPAPPAPLDPAVVEQVVIGGDLARLTPDQRVAYYHSVCQSLGLNPLTQPFEYIRLNDKLRLYAKKDATDQLRRLRGISVEIVSREQQGDLYVVLARATTPDGRSDEAIGAVSLAGLGGANLANGLMRCETKAKRRVTLSICGLGWMDDSEVDSVPVARRVRVVDAAEVAAAAEAIHVGGPPPASARGAHTAAPASEREKLLRRWHSLCSEADALGVLHEPLPHGAPVEIIVEHGRALRGRVEQARANRAA</sequence>
<dbReference type="AlphaFoldDB" id="A0A6J4HWL2"/>